<dbReference type="SUPFAM" id="SSF49562">
    <property type="entry name" value="C2 domain (Calcium/lipid-binding domain, CaLB)"/>
    <property type="match status" value="1"/>
</dbReference>
<accession>A0A9W7BJE0</accession>
<sequence>MEYIGALPITLLLINMTIKYRRRSSGMFRNLKTGGTAERIREKQMGDKKQIHRPIARLKISVPLGKNLRSRDLGLPGNAYCTVSYTPDPLDDKDSQTYEIGSTATSKTTINPVWNSRPRISHRRLHSVMTDLSSAIGSNLSLLKKTVSSSAPTPSKSTHRPRPLLSSSTSKWGSDYVFTYPLLQPSTSTHLLPWSTHRGSILIRVYFSNVFNSLMDDCLGQVIIPVKDLVTNEREGGEQVEIQGFFRVTSVGKEGGVERLFNSHLRKRTRTSSEDMRSVNSVNSDNPGSTDDSLGDPPDVAHSSVNELLPQILVRTQLTLSSPSLPVSSLEREASLTISRELQTFSKKSTDENIIGSSISSVRGAMQNAKWIQNLLTSSCEIIESSFNIISWVDPKKSLIVYLGVSFIWLCLIFIKTRYLILVAGMLQFISGGLRRFKVNRRGYKSEERGERDEKVGVGNPVTNFIARVPNDEDLRRYYFYENFRMGQIEKERIEEKRRRARLRTIWNSKFQARIGVREDTRWVQGCFLVLQSHRVSWWKDEREFDDGEECLAQVHWGGHSGLAGLSPLDLRTLSKEEVERSSAIFGRGGGRTVGTEGGVLEEEEDGRGPMGAQQAKRLFLFESAENKETFENQVLQCIEGSAKMD</sequence>
<reference evidence="4" key="1">
    <citation type="journal article" date="2023" name="Commun. Biol.">
        <title>Genome analysis of Parmales, the sister group of diatoms, reveals the evolutionary specialization of diatoms from phago-mixotrophs to photoautotrophs.</title>
        <authorList>
            <person name="Ban H."/>
            <person name="Sato S."/>
            <person name="Yoshikawa S."/>
            <person name="Yamada K."/>
            <person name="Nakamura Y."/>
            <person name="Ichinomiya M."/>
            <person name="Sato N."/>
            <person name="Blanc-Mathieu R."/>
            <person name="Endo H."/>
            <person name="Kuwata A."/>
            <person name="Ogata H."/>
        </authorList>
    </citation>
    <scope>NUCLEOTIDE SEQUENCE [LARGE SCALE GENOMIC DNA]</scope>
    <source>
        <strain evidence="4">NIES 3701</strain>
    </source>
</reference>
<keyword evidence="4" id="KW-1185">Reference proteome</keyword>
<feature type="region of interest" description="Disordered" evidence="1">
    <location>
        <begin position="147"/>
        <end position="168"/>
    </location>
</feature>
<dbReference type="PROSITE" id="PS50004">
    <property type="entry name" value="C2"/>
    <property type="match status" value="1"/>
</dbReference>
<dbReference type="OrthoDB" id="5973539at2759"/>
<feature type="compositionally biased region" description="Polar residues" evidence="1">
    <location>
        <begin position="278"/>
        <end position="292"/>
    </location>
</feature>
<dbReference type="InterPro" id="IPR035892">
    <property type="entry name" value="C2_domain_sf"/>
</dbReference>
<evidence type="ECO:0000313" key="4">
    <source>
        <dbReference type="Proteomes" id="UP001165085"/>
    </source>
</evidence>
<proteinExistence type="predicted"/>
<feature type="domain" description="C2" evidence="2">
    <location>
        <begin position="36"/>
        <end position="239"/>
    </location>
</feature>
<name>A0A9W7BJE0_9STRA</name>
<gene>
    <name evidence="3" type="ORF">TrST_g6250</name>
</gene>
<protein>
    <recommendedName>
        <fullName evidence="2">C2 domain-containing protein</fullName>
    </recommendedName>
</protein>
<feature type="region of interest" description="Disordered" evidence="1">
    <location>
        <begin position="266"/>
        <end position="300"/>
    </location>
</feature>
<evidence type="ECO:0000313" key="3">
    <source>
        <dbReference type="EMBL" id="GMH87235.1"/>
    </source>
</evidence>
<dbReference type="Pfam" id="PF00168">
    <property type="entry name" value="C2"/>
    <property type="match status" value="1"/>
</dbReference>
<organism evidence="3 4">
    <name type="scientific">Triparma strigata</name>
    <dbReference type="NCBI Taxonomy" id="1606541"/>
    <lineage>
        <taxon>Eukaryota</taxon>
        <taxon>Sar</taxon>
        <taxon>Stramenopiles</taxon>
        <taxon>Ochrophyta</taxon>
        <taxon>Bolidophyceae</taxon>
        <taxon>Parmales</taxon>
        <taxon>Triparmaceae</taxon>
        <taxon>Triparma</taxon>
    </lineage>
</organism>
<feature type="compositionally biased region" description="Polar residues" evidence="1">
    <location>
        <begin position="147"/>
        <end position="156"/>
    </location>
</feature>
<dbReference type="InterPro" id="IPR000008">
    <property type="entry name" value="C2_dom"/>
</dbReference>
<comment type="caution">
    <text evidence="3">The sequence shown here is derived from an EMBL/GenBank/DDBJ whole genome shotgun (WGS) entry which is preliminary data.</text>
</comment>
<dbReference type="Gene3D" id="2.60.40.150">
    <property type="entry name" value="C2 domain"/>
    <property type="match status" value="1"/>
</dbReference>
<dbReference type="Proteomes" id="UP001165085">
    <property type="component" value="Unassembled WGS sequence"/>
</dbReference>
<evidence type="ECO:0000256" key="1">
    <source>
        <dbReference type="SAM" id="MobiDB-lite"/>
    </source>
</evidence>
<dbReference type="AlphaFoldDB" id="A0A9W7BJE0"/>
<dbReference type="EMBL" id="BRXY01000324">
    <property type="protein sequence ID" value="GMH87235.1"/>
    <property type="molecule type" value="Genomic_DNA"/>
</dbReference>
<evidence type="ECO:0000259" key="2">
    <source>
        <dbReference type="PROSITE" id="PS50004"/>
    </source>
</evidence>